<evidence type="ECO:0000256" key="2">
    <source>
        <dbReference type="ARBA" id="ARBA00022840"/>
    </source>
</evidence>
<dbReference type="OrthoDB" id="320396at2"/>
<dbReference type="AlphaFoldDB" id="A0A2T0XES2"/>
<keyword evidence="6" id="KW-1185">Reference proteome</keyword>
<dbReference type="GO" id="GO:0005524">
    <property type="term" value="F:ATP binding"/>
    <property type="evidence" value="ECO:0007669"/>
    <property type="project" value="UniProtKB-UniRule"/>
</dbReference>
<evidence type="ECO:0000313" key="5">
    <source>
        <dbReference type="EMBL" id="RCW35344.1"/>
    </source>
</evidence>
<dbReference type="Proteomes" id="UP000252733">
    <property type="component" value="Unassembled WGS sequence"/>
</dbReference>
<evidence type="ECO:0000256" key="3">
    <source>
        <dbReference type="PROSITE-ProRule" id="PRU00492"/>
    </source>
</evidence>
<evidence type="ECO:0000313" key="6">
    <source>
        <dbReference type="Proteomes" id="UP000252733"/>
    </source>
</evidence>
<protein>
    <submittedName>
        <fullName evidence="5">ATP cone domain-containing protein</fullName>
    </submittedName>
</protein>
<dbReference type="SUPFAM" id="SSF52980">
    <property type="entry name" value="Restriction endonuclease-like"/>
    <property type="match status" value="1"/>
</dbReference>
<feature type="domain" description="ATP-cone" evidence="4">
    <location>
        <begin position="5"/>
        <end position="86"/>
    </location>
</feature>
<organism evidence="5 6">
    <name type="scientific">Marinilabilia salmonicolor</name>
    <dbReference type="NCBI Taxonomy" id="989"/>
    <lineage>
        <taxon>Bacteria</taxon>
        <taxon>Pseudomonadati</taxon>
        <taxon>Bacteroidota</taxon>
        <taxon>Bacteroidia</taxon>
        <taxon>Marinilabiliales</taxon>
        <taxon>Marinilabiliaceae</taxon>
        <taxon>Marinilabilia</taxon>
    </lineage>
</organism>
<sequence length="286" mass="32898">MNQYPLIQKESGESQPFLPSKLKASLYRAGAESILIDEITREIESWLTDGTTTKQIYRRAFNLLRKKRRSMAARYSLKKAIMDLGPSGYPFEHFIGHIFRFKGFDVEVGQTVNGKCVTHEVDVIASDNENQHLVECKYHNSQGKFSSVQVPLYIRSRVNDIIETRQALPEYKGLRFHGWVVTNTRFTSDAMDYGRCSGLNLMSWDYPEKDSLKALIEKYHAFPVTTLTQLTKAHKQHLLNKGIVLCSELYSHREELDALQIPSAKQRKIMMELEELCDGQTIINMT</sequence>
<evidence type="ECO:0000256" key="1">
    <source>
        <dbReference type="ARBA" id="ARBA00022741"/>
    </source>
</evidence>
<gene>
    <name evidence="5" type="ORF">DFO77_110111</name>
</gene>
<dbReference type="Pfam" id="PF04471">
    <property type="entry name" value="Mrr_cat"/>
    <property type="match status" value="1"/>
</dbReference>
<dbReference type="CDD" id="cd22308">
    <property type="entry name" value="Af1548-like"/>
    <property type="match status" value="1"/>
</dbReference>
<name>A0A2T0XES2_9BACT</name>
<dbReference type="InterPro" id="IPR011335">
    <property type="entry name" value="Restrct_endonuc-II-like"/>
</dbReference>
<keyword evidence="1 3" id="KW-0547">Nucleotide-binding</keyword>
<dbReference type="STRING" id="1168289.GCA_000259075_02171"/>
<dbReference type="InterPro" id="IPR011856">
    <property type="entry name" value="tRNA_endonuc-like_dom_sf"/>
</dbReference>
<dbReference type="RefSeq" id="WP_106153764.1">
    <property type="nucleotide sequence ID" value="NZ_PVTS01000012.1"/>
</dbReference>
<dbReference type="InterPro" id="IPR007560">
    <property type="entry name" value="Restrct_endonuc_IV_Mrr"/>
</dbReference>
<accession>A0A2T0XES2</accession>
<dbReference type="GO" id="GO:0003677">
    <property type="term" value="F:DNA binding"/>
    <property type="evidence" value="ECO:0007669"/>
    <property type="project" value="InterPro"/>
</dbReference>
<evidence type="ECO:0000259" key="4">
    <source>
        <dbReference type="PROSITE" id="PS51161"/>
    </source>
</evidence>
<dbReference type="InterPro" id="IPR005144">
    <property type="entry name" value="ATP-cone_dom"/>
</dbReference>
<comment type="caution">
    <text evidence="5">The sequence shown here is derived from an EMBL/GenBank/DDBJ whole genome shotgun (WGS) entry which is preliminary data.</text>
</comment>
<reference evidence="5 6" key="1">
    <citation type="submission" date="2018-07" db="EMBL/GenBank/DDBJ databases">
        <title>Freshwater and sediment microbial communities from various areas in North America, analyzing microbe dynamics in response to fracking.</title>
        <authorList>
            <person name="Lamendella R."/>
        </authorList>
    </citation>
    <scope>NUCLEOTIDE SEQUENCE [LARGE SCALE GENOMIC DNA]</scope>
    <source>
        <strain evidence="5 6">160A</strain>
    </source>
</reference>
<dbReference type="EMBL" id="QPIZ01000010">
    <property type="protein sequence ID" value="RCW35344.1"/>
    <property type="molecule type" value="Genomic_DNA"/>
</dbReference>
<keyword evidence="2 3" id="KW-0067">ATP-binding</keyword>
<dbReference type="GO" id="GO:0009307">
    <property type="term" value="P:DNA restriction-modification system"/>
    <property type="evidence" value="ECO:0007669"/>
    <property type="project" value="InterPro"/>
</dbReference>
<dbReference type="PROSITE" id="PS51161">
    <property type="entry name" value="ATP_CONE"/>
    <property type="match status" value="1"/>
</dbReference>
<dbReference type="Gene3D" id="3.40.1350.10">
    <property type="match status" value="1"/>
</dbReference>
<dbReference type="GO" id="GO:0004519">
    <property type="term" value="F:endonuclease activity"/>
    <property type="evidence" value="ECO:0007669"/>
    <property type="project" value="InterPro"/>
</dbReference>
<proteinExistence type="predicted"/>